<dbReference type="EMBL" id="NCKU01000369">
    <property type="protein sequence ID" value="RWS15762.1"/>
    <property type="molecule type" value="Genomic_DNA"/>
</dbReference>
<keyword evidence="5" id="KW-0408">Iron</keyword>
<keyword evidence="4 6" id="KW-0732">Signal</keyword>
<evidence type="ECO:0000256" key="4">
    <source>
        <dbReference type="ARBA" id="ARBA00022729"/>
    </source>
</evidence>
<evidence type="ECO:0000256" key="1">
    <source>
        <dbReference type="ARBA" id="ARBA00004613"/>
    </source>
</evidence>
<keyword evidence="3 7" id="KW-0575">Peroxidase</keyword>
<dbReference type="GO" id="GO:0020037">
    <property type="term" value="F:heme binding"/>
    <property type="evidence" value="ECO:0007669"/>
    <property type="project" value="InterPro"/>
</dbReference>
<accession>A0A3S3PSS2</accession>
<dbReference type="InterPro" id="IPR010255">
    <property type="entry name" value="Haem_peroxidase_sf"/>
</dbReference>
<dbReference type="PROSITE" id="PS50292">
    <property type="entry name" value="PEROXIDASE_3"/>
    <property type="match status" value="1"/>
</dbReference>
<feature type="chain" id="PRO_5018627810" evidence="6">
    <location>
        <begin position="21"/>
        <end position="823"/>
    </location>
</feature>
<dbReference type="Proteomes" id="UP000285301">
    <property type="component" value="Unassembled WGS sequence"/>
</dbReference>
<dbReference type="PRINTS" id="PR00457">
    <property type="entry name" value="ANPEROXIDASE"/>
</dbReference>
<dbReference type="STRING" id="1965070.A0A3S3PSS2"/>
<keyword evidence="5" id="KW-0479">Metal-binding</keyword>
<keyword evidence="8" id="KW-1185">Reference proteome</keyword>
<dbReference type="GO" id="GO:0005576">
    <property type="term" value="C:extracellular region"/>
    <property type="evidence" value="ECO:0007669"/>
    <property type="project" value="UniProtKB-SubCell"/>
</dbReference>
<dbReference type="AlphaFoldDB" id="A0A3S3PSS2"/>
<evidence type="ECO:0000313" key="8">
    <source>
        <dbReference type="Proteomes" id="UP000285301"/>
    </source>
</evidence>
<comment type="subcellular location">
    <subcellularLocation>
        <location evidence="1">Secreted</location>
    </subcellularLocation>
</comment>
<dbReference type="InterPro" id="IPR019791">
    <property type="entry name" value="Haem_peroxidase_animal"/>
</dbReference>
<dbReference type="Gene3D" id="1.10.640.10">
    <property type="entry name" value="Haem peroxidase domain superfamily, animal type"/>
    <property type="match status" value="1"/>
</dbReference>
<keyword evidence="5" id="KW-0349">Heme</keyword>
<proteinExistence type="predicted"/>
<dbReference type="OrthoDB" id="6498011at2759"/>
<evidence type="ECO:0000313" key="7">
    <source>
        <dbReference type="EMBL" id="RWS15762.1"/>
    </source>
</evidence>
<feature type="binding site" description="axial binding residue" evidence="5">
    <location>
        <position position="569"/>
    </location>
    <ligand>
        <name>heme b</name>
        <dbReference type="ChEBI" id="CHEBI:60344"/>
    </ligand>
    <ligandPart>
        <name>Fe</name>
        <dbReference type="ChEBI" id="CHEBI:18248"/>
    </ligandPart>
</feature>
<evidence type="ECO:0000256" key="6">
    <source>
        <dbReference type="SAM" id="SignalP"/>
    </source>
</evidence>
<protein>
    <submittedName>
        <fullName evidence="7">Peroxidase-like protein</fullName>
    </submittedName>
</protein>
<dbReference type="PANTHER" id="PTHR11475:SF143">
    <property type="entry name" value="PUTATIVE-RELATED"/>
    <property type="match status" value="1"/>
</dbReference>
<evidence type="ECO:0000256" key="3">
    <source>
        <dbReference type="ARBA" id="ARBA00022559"/>
    </source>
</evidence>
<dbReference type="GO" id="GO:0006979">
    <property type="term" value="P:response to oxidative stress"/>
    <property type="evidence" value="ECO:0007669"/>
    <property type="project" value="InterPro"/>
</dbReference>
<dbReference type="PANTHER" id="PTHR11475">
    <property type="entry name" value="OXIDASE/PEROXIDASE"/>
    <property type="match status" value="1"/>
</dbReference>
<evidence type="ECO:0000256" key="2">
    <source>
        <dbReference type="ARBA" id="ARBA00022525"/>
    </source>
</evidence>
<comment type="caution">
    <text evidence="7">The sequence shown here is derived from an EMBL/GenBank/DDBJ whole genome shotgun (WGS) entry which is preliminary data.</text>
</comment>
<sequence>MNHFSLFSFLCCIFLISSAAENIKQETDYVEDEIYQKPYQSNYPVQQSPERKITLPTYSGKQYQPRINYYDTRAGSYAKESYGGPLVYLGRAQTPQSVYSFYLSSPHYRSYAKRCRRSYGQIPKISVDSLEQAFSYARLAVQDYLTVEKKAYSSGNYLNVSVHSSAARSQITGYLSREDPLYIKEREALFMEFATKYLTKHHCLSKYEVTSLLPAVKLNRAPNPYGDKSCYASYGTKGYQDIICDPHSKYRTYDGSCNNLVHKYWGKSFVCHIRLLPAAYEDGVSVPRKLSVTGSKLPGPREISSYVHFETRDRSYYTHMKMQWGQYINHDITHTPTSQAEYPGLIDCCRTHSHPQCMPIHVPRGDYLHSRYKKSCINFVRTPPCPLCTLGPRQQPNIGTSFLDNSAIYGNTPEQALKLRTFKFGLLKTGRDIYGKEIPPPTTRPYKDQCSSPFKNMLCFESGDLRLNQHPGIQWAHNVFIRRHNQHCRNLKKVNPHWDDERLYQEARRITIAELQHITYNEYFPIVFGPILMEYYNLDTMHPGYSYYEPYTDPTTWNDYSTAACRFGHSQVSSFFSLIGYRPKGDRHVSYGPSYNTSMKGFHLRDYFFNPILMHEGWHDAITLGLLHDRAMLVDPWITGDLHNYLYRSAHERSGGDLPAFNIQRGRDHGIPPYSAYVKLCFSIVIKSWKDLQLFIPPDQIYYLKKLYSDPCDIDLFAGLLSEKKFPDADIGPTTACILGVQYYHLKFGDRFFFTHGHQKGSFTLVQLDSIRNTTCLSGLLCKTSDYVDKIQKHAFFPASRYNPLIPCKSFPEIDYRLWKEHY</sequence>
<name>A0A3S3PSS2_9ACAR</name>
<dbReference type="FunFam" id="1.10.640.10:FF:000003">
    <property type="entry name" value="chorion peroxidase"/>
    <property type="match status" value="1"/>
</dbReference>
<gene>
    <name evidence="7" type="ORF">B4U79_16053</name>
</gene>
<dbReference type="GO" id="GO:0004601">
    <property type="term" value="F:peroxidase activity"/>
    <property type="evidence" value="ECO:0007669"/>
    <property type="project" value="UniProtKB-KW"/>
</dbReference>
<keyword evidence="2" id="KW-0964">Secreted</keyword>
<dbReference type="GO" id="GO:0046872">
    <property type="term" value="F:metal ion binding"/>
    <property type="evidence" value="ECO:0007669"/>
    <property type="project" value="UniProtKB-KW"/>
</dbReference>
<dbReference type="SUPFAM" id="SSF48113">
    <property type="entry name" value="Heme-dependent peroxidases"/>
    <property type="match status" value="1"/>
</dbReference>
<dbReference type="InterPro" id="IPR037120">
    <property type="entry name" value="Haem_peroxidase_sf_animal"/>
</dbReference>
<keyword evidence="3 7" id="KW-0560">Oxidoreductase</keyword>
<feature type="signal peptide" evidence="6">
    <location>
        <begin position="1"/>
        <end position="20"/>
    </location>
</feature>
<dbReference type="Pfam" id="PF03098">
    <property type="entry name" value="An_peroxidase"/>
    <property type="match status" value="1"/>
</dbReference>
<organism evidence="7 8">
    <name type="scientific">Dinothrombium tinctorium</name>
    <dbReference type="NCBI Taxonomy" id="1965070"/>
    <lineage>
        <taxon>Eukaryota</taxon>
        <taxon>Metazoa</taxon>
        <taxon>Ecdysozoa</taxon>
        <taxon>Arthropoda</taxon>
        <taxon>Chelicerata</taxon>
        <taxon>Arachnida</taxon>
        <taxon>Acari</taxon>
        <taxon>Acariformes</taxon>
        <taxon>Trombidiformes</taxon>
        <taxon>Prostigmata</taxon>
        <taxon>Anystina</taxon>
        <taxon>Parasitengona</taxon>
        <taxon>Trombidioidea</taxon>
        <taxon>Trombidiidae</taxon>
        <taxon>Dinothrombium</taxon>
    </lineage>
</organism>
<evidence type="ECO:0000256" key="5">
    <source>
        <dbReference type="PIRSR" id="PIRSR619791-2"/>
    </source>
</evidence>
<dbReference type="CDD" id="cd09823">
    <property type="entry name" value="peroxinectin_like"/>
    <property type="match status" value="1"/>
</dbReference>
<reference evidence="7 8" key="1">
    <citation type="journal article" date="2018" name="Gigascience">
        <title>Genomes of trombidid mites reveal novel predicted allergens and laterally-transferred genes associated with secondary metabolism.</title>
        <authorList>
            <person name="Dong X."/>
            <person name="Chaisiri K."/>
            <person name="Xia D."/>
            <person name="Armstrong S.D."/>
            <person name="Fang Y."/>
            <person name="Donnelly M.J."/>
            <person name="Kadowaki T."/>
            <person name="McGarry J.W."/>
            <person name="Darby A.C."/>
            <person name="Makepeace B.L."/>
        </authorList>
    </citation>
    <scope>NUCLEOTIDE SEQUENCE [LARGE SCALE GENOMIC DNA]</scope>
    <source>
        <strain evidence="7">UoL-WK</strain>
    </source>
</reference>